<dbReference type="Pfam" id="PF09916">
    <property type="entry name" value="DUF2145"/>
    <property type="match status" value="1"/>
</dbReference>
<dbReference type="PROSITE" id="PS51318">
    <property type="entry name" value="TAT"/>
    <property type="match status" value="1"/>
</dbReference>
<dbReference type="InterPro" id="IPR014547">
    <property type="entry name" value="UCP028477"/>
</dbReference>
<dbReference type="InterPro" id="IPR006311">
    <property type="entry name" value="TAT_signal"/>
</dbReference>
<dbReference type="EMBL" id="QYUK01000011">
    <property type="protein sequence ID" value="RJF88986.1"/>
    <property type="molecule type" value="Genomic_DNA"/>
</dbReference>
<dbReference type="AlphaFoldDB" id="A0A418WG46"/>
<organism evidence="2 3">
    <name type="scientific">Oleomonas cavernae</name>
    <dbReference type="NCBI Taxonomy" id="2320859"/>
    <lineage>
        <taxon>Bacteria</taxon>
        <taxon>Pseudomonadati</taxon>
        <taxon>Pseudomonadota</taxon>
        <taxon>Alphaproteobacteria</taxon>
        <taxon>Acetobacterales</taxon>
        <taxon>Acetobacteraceae</taxon>
        <taxon>Oleomonas</taxon>
    </lineage>
</organism>
<proteinExistence type="predicted"/>
<protein>
    <submittedName>
        <fullName evidence="2">DUF2145 domain-containing protein</fullName>
    </submittedName>
</protein>
<reference evidence="2 3" key="1">
    <citation type="submission" date="2018-09" db="EMBL/GenBank/DDBJ databases">
        <authorList>
            <person name="Zhu H."/>
        </authorList>
    </citation>
    <scope>NUCLEOTIDE SEQUENCE [LARGE SCALE GENOMIC DNA]</scope>
    <source>
        <strain evidence="2 3">K1W22B-8</strain>
    </source>
</reference>
<evidence type="ECO:0000256" key="1">
    <source>
        <dbReference type="SAM" id="SignalP"/>
    </source>
</evidence>
<evidence type="ECO:0000313" key="3">
    <source>
        <dbReference type="Proteomes" id="UP000284605"/>
    </source>
</evidence>
<gene>
    <name evidence="2" type="ORF">D3874_20070</name>
</gene>
<sequence>MTNRRRAAALALALAAAPMAAATMPAQASSLAGGTAPTFSIDETASFAKSVEKILAARGARVALVARLGRDPDELPAGIDYTHVGLWVYSEITTADGRKLPGYAVFNLYRSNEDPDHSSLVQDFPLDFFAEIFVQRAGVIIPTPEMQARLARVIASPSYARLHDPHYSLLANPLRDDYQNCTSFVLDVTMAAIYGTDDRRQIRANVEAYFEPTVVDLDPLRRLFGPLFVEGAHTDDQDWNINTATFGSLARFYETYGLAQEVFEVTPIGIIGRPASAPALD</sequence>
<name>A0A418WG46_9PROT</name>
<accession>A0A418WG46</accession>
<evidence type="ECO:0000313" key="2">
    <source>
        <dbReference type="EMBL" id="RJF88986.1"/>
    </source>
</evidence>
<feature type="signal peptide" evidence="1">
    <location>
        <begin position="1"/>
        <end position="28"/>
    </location>
</feature>
<dbReference type="RefSeq" id="WP_119780067.1">
    <property type="nucleotide sequence ID" value="NZ_QYUK01000011.1"/>
</dbReference>
<dbReference type="Proteomes" id="UP000284605">
    <property type="component" value="Unassembled WGS sequence"/>
</dbReference>
<feature type="chain" id="PRO_5019069714" evidence="1">
    <location>
        <begin position="29"/>
        <end position="281"/>
    </location>
</feature>
<keyword evidence="3" id="KW-1185">Reference proteome</keyword>
<keyword evidence="1" id="KW-0732">Signal</keyword>
<comment type="caution">
    <text evidence="2">The sequence shown here is derived from an EMBL/GenBank/DDBJ whole genome shotgun (WGS) entry which is preliminary data.</text>
</comment>
<dbReference type="OrthoDB" id="8893883at2"/>